<dbReference type="AlphaFoldDB" id="A0A5M6DEU1"/>
<keyword evidence="3 6" id="KW-0812">Transmembrane</keyword>
<name>A0A5M6DEU1_9BACT</name>
<proteinExistence type="predicted"/>
<dbReference type="EMBL" id="VWOX01000005">
    <property type="protein sequence ID" value="KAA5543715.1"/>
    <property type="molecule type" value="Genomic_DNA"/>
</dbReference>
<reference evidence="7 8" key="1">
    <citation type="submission" date="2019-08" db="EMBL/GenBank/DDBJ databases">
        <authorList>
            <person name="Dhanesh K."/>
            <person name="Kumar G."/>
            <person name="Sasikala C."/>
            <person name="Venkata Ramana C."/>
        </authorList>
    </citation>
    <scope>NUCLEOTIDE SEQUENCE [LARGE SCALE GENOMIC DNA]</scope>
    <source>
        <strain evidence="7 8">JC645</strain>
    </source>
</reference>
<evidence type="ECO:0000256" key="4">
    <source>
        <dbReference type="ARBA" id="ARBA00022989"/>
    </source>
</evidence>
<comment type="subcellular location">
    <subcellularLocation>
        <location evidence="1">Cell membrane</location>
        <topology evidence="1">Multi-pass membrane protein</topology>
    </subcellularLocation>
</comment>
<protein>
    <submittedName>
        <fullName evidence="7">YjgP/YjgQ family permease</fullName>
    </submittedName>
</protein>
<dbReference type="GO" id="GO:0043190">
    <property type="term" value="C:ATP-binding cassette (ABC) transporter complex"/>
    <property type="evidence" value="ECO:0007669"/>
    <property type="project" value="TreeGrafter"/>
</dbReference>
<feature type="transmembrane region" description="Helical" evidence="6">
    <location>
        <begin position="96"/>
        <end position="123"/>
    </location>
</feature>
<gene>
    <name evidence="7" type="ORF">FYK55_11010</name>
</gene>
<dbReference type="InterPro" id="IPR005495">
    <property type="entry name" value="LptG/LptF_permease"/>
</dbReference>
<accession>A0A5M6DEU1</accession>
<dbReference type="Proteomes" id="UP000324479">
    <property type="component" value="Unassembled WGS sequence"/>
</dbReference>
<keyword evidence="4 6" id="KW-1133">Transmembrane helix</keyword>
<dbReference type="Pfam" id="PF03739">
    <property type="entry name" value="LptF_LptG"/>
    <property type="match status" value="1"/>
</dbReference>
<dbReference type="PANTHER" id="PTHR33529:SF6">
    <property type="entry name" value="YJGP_YJGQ FAMILY PERMEASE"/>
    <property type="match status" value="1"/>
</dbReference>
<keyword evidence="2" id="KW-1003">Cell membrane</keyword>
<dbReference type="PANTHER" id="PTHR33529">
    <property type="entry name" value="SLR0882 PROTEIN-RELATED"/>
    <property type="match status" value="1"/>
</dbReference>
<feature type="transmembrane region" description="Helical" evidence="6">
    <location>
        <begin position="368"/>
        <end position="388"/>
    </location>
</feature>
<feature type="transmembrane region" description="Helical" evidence="6">
    <location>
        <begin position="337"/>
        <end position="356"/>
    </location>
</feature>
<sequence length="396" mass="43894">MTRIQLRIARDISVIFVVSLFAITTMVMFIGVFRESLNQGLGLVGVVRMLPFALPNALSVAVPGTALFSVCCVYGRMSADNEFTAMQSVGISLMPAVWPAIVITSCLSLATVGLINVAFTWGFNGIQDVVISSVERIAYDVLEREHSFKHDKISMVVRDVQGRKLVEPVINIQRPDGEMITINARTAELRYDPESEGIELSITNGMAKLGDKAAFHFPNTLKQVIPVGTTPDDDLLTAHPSHMPMHDLPKASIRQQQDIRRRECEATVHVAFDLLRSRPEAISNADAQNRQRALSSSRKRLHRLDTEMHRRWASGFTCLAIAMIGIPLAIRMKASDMMATFGTVFLPTVLVYYPVFALTLDMAKDGRLAAHDVWIANLLCIGISVIMMRKLVYQPA</sequence>
<evidence type="ECO:0000313" key="8">
    <source>
        <dbReference type="Proteomes" id="UP000324479"/>
    </source>
</evidence>
<keyword evidence="8" id="KW-1185">Reference proteome</keyword>
<comment type="caution">
    <text evidence="7">The sequence shown here is derived from an EMBL/GenBank/DDBJ whole genome shotgun (WGS) entry which is preliminary data.</text>
</comment>
<evidence type="ECO:0000256" key="2">
    <source>
        <dbReference type="ARBA" id="ARBA00022475"/>
    </source>
</evidence>
<organism evidence="7 8">
    <name type="scientific">Roseiconus nitratireducens</name>
    <dbReference type="NCBI Taxonomy" id="2605748"/>
    <lineage>
        <taxon>Bacteria</taxon>
        <taxon>Pseudomonadati</taxon>
        <taxon>Planctomycetota</taxon>
        <taxon>Planctomycetia</taxon>
        <taxon>Pirellulales</taxon>
        <taxon>Pirellulaceae</taxon>
        <taxon>Roseiconus</taxon>
    </lineage>
</organism>
<evidence type="ECO:0000256" key="5">
    <source>
        <dbReference type="ARBA" id="ARBA00023136"/>
    </source>
</evidence>
<feature type="transmembrane region" description="Helical" evidence="6">
    <location>
        <begin position="12"/>
        <end position="33"/>
    </location>
</feature>
<evidence type="ECO:0000256" key="3">
    <source>
        <dbReference type="ARBA" id="ARBA00022692"/>
    </source>
</evidence>
<dbReference type="RefSeq" id="WP_150076467.1">
    <property type="nucleotide sequence ID" value="NZ_VWOX01000005.1"/>
</dbReference>
<feature type="transmembrane region" description="Helical" evidence="6">
    <location>
        <begin position="53"/>
        <end position="75"/>
    </location>
</feature>
<evidence type="ECO:0000313" key="7">
    <source>
        <dbReference type="EMBL" id="KAA5543715.1"/>
    </source>
</evidence>
<evidence type="ECO:0000256" key="1">
    <source>
        <dbReference type="ARBA" id="ARBA00004651"/>
    </source>
</evidence>
<feature type="transmembrane region" description="Helical" evidence="6">
    <location>
        <begin position="312"/>
        <end position="330"/>
    </location>
</feature>
<keyword evidence="5 6" id="KW-0472">Membrane</keyword>
<evidence type="ECO:0000256" key="6">
    <source>
        <dbReference type="SAM" id="Phobius"/>
    </source>
</evidence>
<dbReference type="GO" id="GO:0015920">
    <property type="term" value="P:lipopolysaccharide transport"/>
    <property type="evidence" value="ECO:0007669"/>
    <property type="project" value="TreeGrafter"/>
</dbReference>